<keyword evidence="1" id="KW-1003">Cell membrane</keyword>
<dbReference type="InterPro" id="IPR006059">
    <property type="entry name" value="SBP"/>
</dbReference>
<dbReference type="Pfam" id="PF01547">
    <property type="entry name" value="SBP_bac_1"/>
    <property type="match status" value="1"/>
</dbReference>
<gene>
    <name evidence="7" type="ORF">AB5J56_03510</name>
</gene>
<organism evidence="7">
    <name type="scientific">Streptomyces sp. R21</name>
    <dbReference type="NCBI Taxonomy" id="3238627"/>
    <lineage>
        <taxon>Bacteria</taxon>
        <taxon>Bacillati</taxon>
        <taxon>Actinomycetota</taxon>
        <taxon>Actinomycetes</taxon>
        <taxon>Kitasatosporales</taxon>
        <taxon>Streptomycetaceae</taxon>
        <taxon>Streptomyces</taxon>
    </lineage>
</organism>
<evidence type="ECO:0000313" key="7">
    <source>
        <dbReference type="EMBL" id="XDQ23814.1"/>
    </source>
</evidence>
<dbReference type="RefSeq" id="WP_369229896.1">
    <property type="nucleotide sequence ID" value="NZ_CP163435.1"/>
</dbReference>
<keyword evidence="4" id="KW-0564">Palmitate</keyword>
<evidence type="ECO:0000256" key="2">
    <source>
        <dbReference type="ARBA" id="ARBA00022729"/>
    </source>
</evidence>
<dbReference type="InterPro" id="IPR050490">
    <property type="entry name" value="Bact_solute-bd_prot1"/>
</dbReference>
<evidence type="ECO:0000256" key="6">
    <source>
        <dbReference type="SAM" id="SignalP"/>
    </source>
</evidence>
<dbReference type="Gene3D" id="3.40.190.10">
    <property type="entry name" value="Periplasmic binding protein-like II"/>
    <property type="match status" value="1"/>
</dbReference>
<sequence length="436" mass="46581">MSRTSRSFRIAATAAVAALGLLATACGGDDGSADAASDGKPVTIDYWSWTLGAKSTVEAFNKTHKDIRVKFTEIPSSTDGYSKLANAVKAGNAPDVATIEYQMVPEFASQGNLIDLTKYAGETVKSKFPKPLQDLVTFGGRTWTVPYDAAPQLYYYRTDLFKKYGIEVPKTWDEFKTAAEKVKKKDKNVRLASMPKSDPALLAALSWQAGGKWFATEGDAWKPGVDDAATKKVTAYWDGLVKDGLVQSFTGYSPEETKARASGKTLSFLGASWSAGGMKTAMPDLKGKWAAAPMPNWGTAASGNYGGTSYGVLKGSNHAEAAAEFIKWVTTDKAGVEARLADLESPSSALPANPEMRAVAAAKFDTSYLNGSQDLYKLASEQVDTIVPGWTWGPDQMDVYTAIQDEAAKSGFTAGVEAGQQKAESGIKERGLKLAD</sequence>
<keyword evidence="5" id="KW-0449">Lipoprotein</keyword>
<feature type="signal peptide" evidence="6">
    <location>
        <begin position="1"/>
        <end position="25"/>
    </location>
</feature>
<dbReference type="CDD" id="cd13585">
    <property type="entry name" value="PBP2_TMBP_like"/>
    <property type="match status" value="1"/>
</dbReference>
<dbReference type="PROSITE" id="PS51257">
    <property type="entry name" value="PROKAR_LIPOPROTEIN"/>
    <property type="match status" value="1"/>
</dbReference>
<keyword evidence="3" id="KW-0472">Membrane</keyword>
<feature type="chain" id="PRO_5044304786" evidence="6">
    <location>
        <begin position="26"/>
        <end position="436"/>
    </location>
</feature>
<dbReference type="SUPFAM" id="SSF53850">
    <property type="entry name" value="Periplasmic binding protein-like II"/>
    <property type="match status" value="1"/>
</dbReference>
<name>A0AB39P0F4_9ACTN</name>
<dbReference type="AlphaFoldDB" id="A0AB39P0F4"/>
<protein>
    <submittedName>
        <fullName evidence="7">ABC transporter substrate-binding protein</fullName>
    </submittedName>
</protein>
<dbReference type="PANTHER" id="PTHR43649:SF33">
    <property type="entry name" value="POLYGALACTURONAN_RHAMNOGALACTURONAN-BINDING PROTEIN YTCQ"/>
    <property type="match status" value="1"/>
</dbReference>
<evidence type="ECO:0000256" key="1">
    <source>
        <dbReference type="ARBA" id="ARBA00022475"/>
    </source>
</evidence>
<dbReference type="PANTHER" id="PTHR43649">
    <property type="entry name" value="ARABINOSE-BINDING PROTEIN-RELATED"/>
    <property type="match status" value="1"/>
</dbReference>
<accession>A0AB39P0F4</accession>
<dbReference type="EMBL" id="CP163435">
    <property type="protein sequence ID" value="XDQ23814.1"/>
    <property type="molecule type" value="Genomic_DNA"/>
</dbReference>
<proteinExistence type="predicted"/>
<evidence type="ECO:0000256" key="5">
    <source>
        <dbReference type="ARBA" id="ARBA00023288"/>
    </source>
</evidence>
<evidence type="ECO:0000256" key="3">
    <source>
        <dbReference type="ARBA" id="ARBA00023136"/>
    </source>
</evidence>
<reference evidence="7" key="1">
    <citation type="submission" date="2024-07" db="EMBL/GenBank/DDBJ databases">
        <authorList>
            <person name="Yu S.T."/>
        </authorList>
    </citation>
    <scope>NUCLEOTIDE SEQUENCE</scope>
    <source>
        <strain evidence="7">R21</strain>
    </source>
</reference>
<keyword evidence="2 6" id="KW-0732">Signal</keyword>
<evidence type="ECO:0000256" key="4">
    <source>
        <dbReference type="ARBA" id="ARBA00023139"/>
    </source>
</evidence>